<sequence>MILLNFLPKKLLENFKRELSIKTLYNATFFVIFWIFVLSATIFTATKFLTIQTDSIKDRIAMTQSLRDTAEAEKLENEINHINQLALRLNNISSKYPNDFPELLEILTPMVPSGSNIKKLVFSSGSESNIKLEGHSALRTHIITLQERLETSEFFSKIEAPLSNLLKAEDIDFQFIVYLNKNTDEN</sequence>
<evidence type="ECO:0000313" key="3">
    <source>
        <dbReference type="Proteomes" id="UP000178509"/>
    </source>
</evidence>
<name>A0A1G2HJ18_9BACT</name>
<evidence type="ECO:0008006" key="4">
    <source>
        <dbReference type="Google" id="ProtNLM"/>
    </source>
</evidence>
<proteinExistence type="predicted"/>
<dbReference type="Proteomes" id="UP000178509">
    <property type="component" value="Unassembled WGS sequence"/>
</dbReference>
<reference evidence="2 3" key="1">
    <citation type="journal article" date="2016" name="Nat. Commun.">
        <title>Thousands of microbial genomes shed light on interconnected biogeochemical processes in an aquifer system.</title>
        <authorList>
            <person name="Anantharaman K."/>
            <person name="Brown C.T."/>
            <person name="Hug L.A."/>
            <person name="Sharon I."/>
            <person name="Castelle C.J."/>
            <person name="Probst A.J."/>
            <person name="Thomas B.C."/>
            <person name="Singh A."/>
            <person name="Wilkins M.J."/>
            <person name="Karaoz U."/>
            <person name="Brodie E.L."/>
            <person name="Williams K.H."/>
            <person name="Hubbard S.S."/>
            <person name="Banfield J.F."/>
        </authorList>
    </citation>
    <scope>NUCLEOTIDE SEQUENCE [LARGE SCALE GENOMIC DNA]</scope>
</reference>
<accession>A0A1G2HJ18</accession>
<dbReference type="EMBL" id="MHOJ01000019">
    <property type="protein sequence ID" value="OGZ62502.1"/>
    <property type="molecule type" value="Genomic_DNA"/>
</dbReference>
<organism evidence="2 3">
    <name type="scientific">Candidatus Spechtbacteria bacterium RIFCSPLOWO2_02_FULL_38_8</name>
    <dbReference type="NCBI Taxonomy" id="1802164"/>
    <lineage>
        <taxon>Bacteria</taxon>
        <taxon>Candidatus Spechtiibacteriota</taxon>
    </lineage>
</organism>
<comment type="caution">
    <text evidence="2">The sequence shown here is derived from an EMBL/GenBank/DDBJ whole genome shotgun (WGS) entry which is preliminary data.</text>
</comment>
<keyword evidence="1" id="KW-1133">Transmembrane helix</keyword>
<evidence type="ECO:0000313" key="2">
    <source>
        <dbReference type="EMBL" id="OGZ62502.1"/>
    </source>
</evidence>
<protein>
    <recommendedName>
        <fullName evidence="4">Fimbrial assembly protein</fullName>
    </recommendedName>
</protein>
<keyword evidence="1" id="KW-0472">Membrane</keyword>
<dbReference type="STRING" id="1802164.A3H51_01610"/>
<evidence type="ECO:0000256" key="1">
    <source>
        <dbReference type="SAM" id="Phobius"/>
    </source>
</evidence>
<feature type="transmembrane region" description="Helical" evidence="1">
    <location>
        <begin position="24"/>
        <end position="45"/>
    </location>
</feature>
<dbReference type="AlphaFoldDB" id="A0A1G2HJ18"/>
<keyword evidence="1" id="KW-0812">Transmembrane</keyword>
<gene>
    <name evidence="2" type="ORF">A3H51_01610</name>
</gene>